<sequence length="227" mass="24510">MASGDIGFASVEHDVNFDDLAGSIDQEAVADQQLVQMTLDEPVWDTLKRDLVAIGRKFYYVFVPHRSKALLHDWDLWGPMILTMTLALMLRSSAGPDFQSEVFAGVFFIICVGATVITVNNQLLGGYCILPLVTACLLLKLISAISTHLALRTLVVAVALAWSIYASFGFVSGQSPVKRRALVLYPIVLYYIVIAWLVLNDAPVASHAAGSAAKTTPAPTTVPTQGS</sequence>
<feature type="transmembrane region" description="Helical" evidence="6">
    <location>
        <begin position="74"/>
        <end position="90"/>
    </location>
</feature>
<keyword evidence="4 6" id="KW-1133">Transmembrane helix</keyword>
<feature type="transmembrane region" description="Helical" evidence="6">
    <location>
        <begin position="102"/>
        <end position="118"/>
    </location>
</feature>
<dbReference type="Proteomes" id="UP000001357">
    <property type="component" value="Unassembled WGS sequence"/>
</dbReference>
<comment type="subcellular location">
    <subcellularLocation>
        <location evidence="1">Membrane</location>
        <topology evidence="1">Multi-pass membrane protein</topology>
    </subcellularLocation>
</comment>
<evidence type="ECO:0000256" key="4">
    <source>
        <dbReference type="ARBA" id="ARBA00022989"/>
    </source>
</evidence>
<dbReference type="RefSeq" id="XP_001750333.1">
    <property type="nucleotide sequence ID" value="XM_001750281.1"/>
</dbReference>
<evidence type="ECO:0000256" key="3">
    <source>
        <dbReference type="ARBA" id="ARBA00022692"/>
    </source>
</evidence>
<feature type="transmembrane region" description="Helical" evidence="6">
    <location>
        <begin position="124"/>
        <end position="142"/>
    </location>
</feature>
<dbReference type="InParanoid" id="A9VCB6"/>
<evidence type="ECO:0000313" key="7">
    <source>
        <dbReference type="EMBL" id="EDQ84832.1"/>
    </source>
</evidence>
<dbReference type="GeneID" id="5895602"/>
<feature type="transmembrane region" description="Helical" evidence="6">
    <location>
        <begin position="182"/>
        <end position="199"/>
    </location>
</feature>
<evidence type="ECO:0008006" key="9">
    <source>
        <dbReference type="Google" id="ProtNLM"/>
    </source>
</evidence>
<feature type="transmembrane region" description="Helical" evidence="6">
    <location>
        <begin position="149"/>
        <end position="170"/>
    </location>
</feature>
<keyword evidence="8" id="KW-1185">Reference proteome</keyword>
<dbReference type="FunCoup" id="A9VCB6">
    <property type="interactions" value="928"/>
</dbReference>
<dbReference type="GO" id="GO:0016020">
    <property type="term" value="C:membrane"/>
    <property type="evidence" value="ECO:0007669"/>
    <property type="project" value="UniProtKB-SubCell"/>
</dbReference>
<dbReference type="PANTHER" id="PTHR21236:SF1">
    <property type="entry name" value="PROTEIN YIPF6"/>
    <property type="match status" value="1"/>
</dbReference>
<proteinExistence type="inferred from homology"/>
<dbReference type="InterPro" id="IPR045231">
    <property type="entry name" value="Yip1/4-like"/>
</dbReference>
<organism evidence="7 8">
    <name type="scientific">Monosiga brevicollis</name>
    <name type="common">Choanoflagellate</name>
    <dbReference type="NCBI Taxonomy" id="81824"/>
    <lineage>
        <taxon>Eukaryota</taxon>
        <taxon>Choanoflagellata</taxon>
        <taxon>Craspedida</taxon>
        <taxon>Salpingoecidae</taxon>
        <taxon>Monosiga</taxon>
    </lineage>
</organism>
<comment type="similarity">
    <text evidence="2">Belongs to the YIP1 family.</text>
</comment>
<dbReference type="GO" id="GO:0006888">
    <property type="term" value="P:endoplasmic reticulum to Golgi vesicle-mediated transport"/>
    <property type="evidence" value="ECO:0007669"/>
    <property type="project" value="InterPro"/>
</dbReference>
<evidence type="ECO:0000313" key="8">
    <source>
        <dbReference type="Proteomes" id="UP000001357"/>
    </source>
</evidence>
<dbReference type="OMA" id="IKFYHVL"/>
<evidence type="ECO:0000256" key="1">
    <source>
        <dbReference type="ARBA" id="ARBA00004141"/>
    </source>
</evidence>
<evidence type="ECO:0000256" key="6">
    <source>
        <dbReference type="SAM" id="Phobius"/>
    </source>
</evidence>
<dbReference type="AlphaFoldDB" id="A9VCB6"/>
<dbReference type="eggNOG" id="KOG2946">
    <property type="taxonomic scope" value="Eukaryota"/>
</dbReference>
<keyword evidence="5 6" id="KW-0472">Membrane</keyword>
<dbReference type="EMBL" id="CH991580">
    <property type="protein sequence ID" value="EDQ84832.1"/>
    <property type="molecule type" value="Genomic_DNA"/>
</dbReference>
<dbReference type="KEGG" id="mbr:MONBRDRAFT_12454"/>
<evidence type="ECO:0000256" key="5">
    <source>
        <dbReference type="ARBA" id="ARBA00023136"/>
    </source>
</evidence>
<protein>
    <recommendedName>
        <fullName evidence="9">Protein YIPF</fullName>
    </recommendedName>
</protein>
<reference evidence="7 8" key="1">
    <citation type="journal article" date="2008" name="Nature">
        <title>The genome of the choanoflagellate Monosiga brevicollis and the origin of metazoans.</title>
        <authorList>
            <consortium name="JGI Sequencing"/>
            <person name="King N."/>
            <person name="Westbrook M.J."/>
            <person name="Young S.L."/>
            <person name="Kuo A."/>
            <person name="Abedin M."/>
            <person name="Chapman J."/>
            <person name="Fairclough S."/>
            <person name="Hellsten U."/>
            <person name="Isogai Y."/>
            <person name="Letunic I."/>
            <person name="Marr M."/>
            <person name="Pincus D."/>
            <person name="Putnam N."/>
            <person name="Rokas A."/>
            <person name="Wright K.J."/>
            <person name="Zuzow R."/>
            <person name="Dirks W."/>
            <person name="Good M."/>
            <person name="Goodstein D."/>
            <person name="Lemons D."/>
            <person name="Li W."/>
            <person name="Lyons J.B."/>
            <person name="Morris A."/>
            <person name="Nichols S."/>
            <person name="Richter D.J."/>
            <person name="Salamov A."/>
            <person name="Bork P."/>
            <person name="Lim W.A."/>
            <person name="Manning G."/>
            <person name="Miller W.T."/>
            <person name="McGinnis W."/>
            <person name="Shapiro H."/>
            <person name="Tjian R."/>
            <person name="Grigoriev I.V."/>
            <person name="Rokhsar D."/>
        </authorList>
    </citation>
    <scope>NUCLEOTIDE SEQUENCE [LARGE SCALE GENOMIC DNA]</scope>
    <source>
        <strain evidence="8">MX1 / ATCC 50154</strain>
    </source>
</reference>
<dbReference type="GO" id="GO:0005802">
    <property type="term" value="C:trans-Golgi network"/>
    <property type="evidence" value="ECO:0000318"/>
    <property type="project" value="GO_Central"/>
</dbReference>
<dbReference type="PANTHER" id="PTHR21236">
    <property type="entry name" value="GOLGI MEMBRANE PROTEIN YIP1"/>
    <property type="match status" value="1"/>
</dbReference>
<keyword evidence="3 6" id="KW-0812">Transmembrane</keyword>
<gene>
    <name evidence="7" type="ORF">MONBRDRAFT_12454</name>
</gene>
<evidence type="ECO:0000256" key="2">
    <source>
        <dbReference type="ARBA" id="ARBA00010596"/>
    </source>
</evidence>
<accession>A9VCB6</accession>
<dbReference type="STRING" id="81824.A9VCB6"/>
<name>A9VCB6_MONBE</name>